<dbReference type="Proteomes" id="UP001197247">
    <property type="component" value="Unassembled WGS sequence"/>
</dbReference>
<gene>
    <name evidence="1" type="ORF">KIH74_22605</name>
</gene>
<reference evidence="1 2" key="1">
    <citation type="submission" date="2021-05" db="EMBL/GenBank/DDBJ databases">
        <title>Kineosporia and Streptomyces sp. nov. two new marine actinobacteria isolated from Coral.</title>
        <authorList>
            <person name="Buangrab K."/>
            <person name="Sutthacheep M."/>
            <person name="Yeemin T."/>
            <person name="Harunari E."/>
            <person name="Igarashi Y."/>
            <person name="Kanchanasin P."/>
            <person name="Tanasupawat S."/>
            <person name="Phongsopitanun W."/>
        </authorList>
    </citation>
    <scope>NUCLEOTIDE SEQUENCE [LARGE SCALE GENOMIC DNA]</scope>
    <source>
        <strain evidence="1 2">J2-2</strain>
    </source>
</reference>
<evidence type="ECO:0000313" key="2">
    <source>
        <dbReference type="Proteomes" id="UP001197247"/>
    </source>
</evidence>
<dbReference type="EMBL" id="JAHBAY010000010">
    <property type="protein sequence ID" value="MBT0771749.1"/>
    <property type="molecule type" value="Genomic_DNA"/>
</dbReference>
<protein>
    <submittedName>
        <fullName evidence="1">Uncharacterized protein</fullName>
    </submittedName>
</protein>
<comment type="caution">
    <text evidence="1">The sequence shown here is derived from an EMBL/GenBank/DDBJ whole genome shotgun (WGS) entry which is preliminary data.</text>
</comment>
<evidence type="ECO:0000313" key="1">
    <source>
        <dbReference type="EMBL" id="MBT0771749.1"/>
    </source>
</evidence>
<keyword evidence="2" id="KW-1185">Reference proteome</keyword>
<name>A0ABS5TMY4_9ACTN</name>
<dbReference type="RefSeq" id="WP_214158120.1">
    <property type="nucleotide sequence ID" value="NZ_JAHBAY010000010.1"/>
</dbReference>
<accession>A0ABS5TMY4</accession>
<organism evidence="1 2">
    <name type="scientific">Kineosporia corallincola</name>
    <dbReference type="NCBI Taxonomy" id="2835133"/>
    <lineage>
        <taxon>Bacteria</taxon>
        <taxon>Bacillati</taxon>
        <taxon>Actinomycetota</taxon>
        <taxon>Actinomycetes</taxon>
        <taxon>Kineosporiales</taxon>
        <taxon>Kineosporiaceae</taxon>
        <taxon>Kineosporia</taxon>
    </lineage>
</organism>
<proteinExistence type="predicted"/>
<sequence>MTDDLVARIADVLPPVRVSEVVAEWPADEAELCRSYDYDSIAERNEKLDQLRREKAARRVLEVLREAGRLRPVSCPTACDADCEGPCHEAHQPFWKREHEPSECSR</sequence>